<dbReference type="PANTHER" id="PTHR43861:SF1">
    <property type="entry name" value="TRANS-ACONITATE 2-METHYLTRANSFERASE"/>
    <property type="match status" value="1"/>
</dbReference>
<evidence type="ECO:0000259" key="3">
    <source>
        <dbReference type="Pfam" id="PF13649"/>
    </source>
</evidence>
<evidence type="ECO:0000313" key="4">
    <source>
        <dbReference type="EMBL" id="GAA1656100.1"/>
    </source>
</evidence>
<dbReference type="CDD" id="cd02440">
    <property type="entry name" value="AdoMet_MTases"/>
    <property type="match status" value="1"/>
</dbReference>
<dbReference type="RefSeq" id="WP_344306183.1">
    <property type="nucleotide sequence ID" value="NZ_BAAANY010000001.1"/>
</dbReference>
<organism evidence="4 5">
    <name type="scientific">Fodinicola feengrottensis</name>
    <dbReference type="NCBI Taxonomy" id="435914"/>
    <lineage>
        <taxon>Bacteria</taxon>
        <taxon>Bacillati</taxon>
        <taxon>Actinomycetota</taxon>
        <taxon>Actinomycetes</taxon>
        <taxon>Mycobacteriales</taxon>
        <taxon>Fodinicola</taxon>
    </lineage>
</organism>
<evidence type="ECO:0000256" key="1">
    <source>
        <dbReference type="ARBA" id="ARBA00022603"/>
    </source>
</evidence>
<dbReference type="NCBIfam" id="NF010703">
    <property type="entry name" value="PRK14103.1"/>
    <property type="match status" value="1"/>
</dbReference>
<dbReference type="InterPro" id="IPR041698">
    <property type="entry name" value="Methyltransf_25"/>
</dbReference>
<keyword evidence="5" id="KW-1185">Reference proteome</keyword>
<dbReference type="Gene3D" id="3.40.50.150">
    <property type="entry name" value="Vaccinia Virus protein VP39"/>
    <property type="match status" value="1"/>
</dbReference>
<keyword evidence="1" id="KW-0489">Methyltransferase</keyword>
<dbReference type="Proteomes" id="UP001500618">
    <property type="component" value="Unassembled WGS sequence"/>
</dbReference>
<gene>
    <name evidence="4" type="ORF">GCM10009765_01690</name>
</gene>
<name>A0ABN2FPU7_9ACTN</name>
<accession>A0ABN2FPU7</accession>
<dbReference type="InterPro" id="IPR023149">
    <property type="entry name" value="Trans_acon_MeTrfase_C"/>
</dbReference>
<dbReference type="Gene3D" id="1.10.150.290">
    <property type="entry name" value="S-adenosyl-L-methionine-dependent methyltransferases"/>
    <property type="match status" value="1"/>
</dbReference>
<evidence type="ECO:0000256" key="2">
    <source>
        <dbReference type="ARBA" id="ARBA00022679"/>
    </source>
</evidence>
<feature type="domain" description="Methyltransferase" evidence="3">
    <location>
        <begin position="34"/>
        <end position="123"/>
    </location>
</feature>
<dbReference type="Pfam" id="PF13649">
    <property type="entry name" value="Methyltransf_25"/>
    <property type="match status" value="1"/>
</dbReference>
<dbReference type="PANTHER" id="PTHR43861">
    <property type="entry name" value="TRANS-ACONITATE 2-METHYLTRANSFERASE-RELATED"/>
    <property type="match status" value="1"/>
</dbReference>
<dbReference type="SUPFAM" id="SSF53335">
    <property type="entry name" value="S-adenosyl-L-methionine-dependent methyltransferases"/>
    <property type="match status" value="1"/>
</dbReference>
<proteinExistence type="predicted"/>
<dbReference type="EMBL" id="BAAANY010000001">
    <property type="protein sequence ID" value="GAA1656100.1"/>
    <property type="molecule type" value="Genomic_DNA"/>
</dbReference>
<sequence length="260" mass="27996">MKWDPSTYLKFSDERSRPFHDLVARVGAASPRTVVDLGCGPGDQTVTLAERWPSARIVGIDSSADMIARAQQEPGSVDFSVGDVAGWSPSSDVDVVVSNATLQWVPTHRSLLTSWAPALPSGGWLAFQVPGNFEAPSHVLLRDLAQSAAWRNRGDLSGLRGTGAVDTAVEYAERLLGLGCAVDAWETTYVHVLTAVPDGPHPVLHWMSGTALRPVRAALSAAEYEAFVAELEPLLASAYPVVDGRTLLPFRRIFVVSQRP</sequence>
<dbReference type="InterPro" id="IPR029063">
    <property type="entry name" value="SAM-dependent_MTases_sf"/>
</dbReference>
<comment type="caution">
    <text evidence="4">The sequence shown here is derived from an EMBL/GenBank/DDBJ whole genome shotgun (WGS) entry which is preliminary data.</text>
</comment>
<keyword evidence="2" id="KW-0808">Transferase</keyword>
<evidence type="ECO:0000313" key="5">
    <source>
        <dbReference type="Proteomes" id="UP001500618"/>
    </source>
</evidence>
<protein>
    <submittedName>
        <fullName evidence="4">Trans-aconitate 2-methyltransferase</fullName>
    </submittedName>
</protein>
<reference evidence="4 5" key="1">
    <citation type="journal article" date="2019" name="Int. J. Syst. Evol. Microbiol.">
        <title>The Global Catalogue of Microorganisms (GCM) 10K type strain sequencing project: providing services to taxonomists for standard genome sequencing and annotation.</title>
        <authorList>
            <consortium name="The Broad Institute Genomics Platform"/>
            <consortium name="The Broad Institute Genome Sequencing Center for Infectious Disease"/>
            <person name="Wu L."/>
            <person name="Ma J."/>
        </authorList>
    </citation>
    <scope>NUCLEOTIDE SEQUENCE [LARGE SCALE GENOMIC DNA]</scope>
    <source>
        <strain evidence="4 5">JCM 14718</strain>
    </source>
</reference>